<evidence type="ECO:0000256" key="14">
    <source>
        <dbReference type="ARBA" id="ARBA00023319"/>
    </source>
</evidence>
<dbReference type="Gene3D" id="2.60.40.10">
    <property type="entry name" value="Immunoglobulins"/>
    <property type="match status" value="6"/>
</dbReference>
<evidence type="ECO:0000256" key="9">
    <source>
        <dbReference type="ARBA" id="ARBA00022989"/>
    </source>
</evidence>
<evidence type="ECO:0000256" key="6">
    <source>
        <dbReference type="ARBA" id="ARBA00022737"/>
    </source>
</evidence>
<name>A0A315W342_GAMAF</name>
<evidence type="ECO:0000256" key="11">
    <source>
        <dbReference type="ARBA" id="ARBA00023157"/>
    </source>
</evidence>
<keyword evidence="5" id="KW-0732">Signal</keyword>
<dbReference type="SMART" id="SM00409">
    <property type="entry name" value="IG"/>
    <property type="match status" value="1"/>
</dbReference>
<sequence length="732" mass="80337">VPEPISPSRSRQERGFGGIDNNYLPSIRCGPSELVFALSQATSTGPSCLHGNLYLMSAYLHIRTAQRERKRQRERAEESRKKEKGRERGGVRRVPPRFSIPPNNQEVMPGGSVNLTCVAVGSPMPYVKWTMGQVELTKEEEMPLGRNVLEVTSIRESANYTCVAISSLGMIEATAQVTVKALPKPPTSLTVTETTATSVTLTWDSGNPEPVSYYMIQYRAKLSDNGFQEVEGVATTRYSIGGLSPYSEYEFRVMAINNIGRGPPSDPVETRTGEQAPSSPPLHVQARMLSASTMLVQWEPPEEPNGQIRGYRVYYSSDMTAPLSAWQKHNTDDSSLTTISGLTPDITYSLRVLGFTSVGDGPPSDILQVKTQQGVPAQPSSFEAEAELDTRISLTWLWPVQDQITKYELQYWEAGSDSKKHVTFGPAGSHSVDGLKPDTMYYFSLAARSEMGLGVYTQPIQARTAQSTAAKLSNEAHCFYISVLTPVHAVTHLFTISHIRGPFIAPTARCKRQHGGRLFFVCLIRGLPSCGFAPPPAAPSAPPQEVHVVSLTSTSLKVSWVAPPADSRHGAIVRYTVSYQAPAGEDTERHDVPDIGADATSHVLEGLEKWTEYEVWVRAHTDVGPGPESAPVKMRTKEDGRFSASLAQSSLSLISFTLLLLVWRQDNPMPGAPPRKLEVEAINSTAIRVTWKPPVQVKQHGQIRGYQVIFSRLENGEPRGQPNIMDVALPEA</sequence>
<dbReference type="AlphaFoldDB" id="A0A315W342"/>
<feature type="domain" description="Fibronectin type-III" evidence="18">
    <location>
        <begin position="542"/>
        <end position="639"/>
    </location>
</feature>
<evidence type="ECO:0000256" key="2">
    <source>
        <dbReference type="ARBA" id="ARBA00010504"/>
    </source>
</evidence>
<evidence type="ECO:0000256" key="13">
    <source>
        <dbReference type="ARBA" id="ARBA00023180"/>
    </source>
</evidence>
<feature type="domain" description="Ig-like" evidence="17">
    <location>
        <begin position="96"/>
        <end position="178"/>
    </location>
</feature>
<keyword evidence="14" id="KW-0393">Immunoglobulin domain</keyword>
<evidence type="ECO:0000256" key="7">
    <source>
        <dbReference type="ARBA" id="ARBA00022801"/>
    </source>
</evidence>
<protein>
    <recommendedName>
        <fullName evidence="3">protein-tyrosine-phosphatase</fullName>
        <ecNumber evidence="3">3.1.3.48</ecNumber>
    </recommendedName>
</protein>
<evidence type="ECO:0000256" key="10">
    <source>
        <dbReference type="ARBA" id="ARBA00023136"/>
    </source>
</evidence>
<dbReference type="InterPro" id="IPR013783">
    <property type="entry name" value="Ig-like_fold"/>
</dbReference>
<dbReference type="InterPro" id="IPR003598">
    <property type="entry name" value="Ig_sub2"/>
</dbReference>
<dbReference type="FunFam" id="2.60.40.10:FF:000027">
    <property type="entry name" value="receptor-type tyrosine-protein phosphatase delta isoform X1"/>
    <property type="match status" value="1"/>
</dbReference>
<dbReference type="InterPro" id="IPR036179">
    <property type="entry name" value="Ig-like_dom_sf"/>
</dbReference>
<keyword evidence="13" id="KW-0325">Glycoprotein</keyword>
<dbReference type="Pfam" id="PF13927">
    <property type="entry name" value="Ig_3"/>
    <property type="match status" value="1"/>
</dbReference>
<keyword evidence="20" id="KW-1185">Reference proteome</keyword>
<evidence type="ECO:0000313" key="20">
    <source>
        <dbReference type="Proteomes" id="UP000250572"/>
    </source>
</evidence>
<dbReference type="PROSITE" id="PS50853">
    <property type="entry name" value="FN3"/>
    <property type="match status" value="5"/>
</dbReference>
<reference evidence="19 20" key="1">
    <citation type="journal article" date="2018" name="G3 (Bethesda)">
        <title>A High-Quality Reference Genome for the Invasive Mosquitofish Gambusia affinis Using a Chicago Library.</title>
        <authorList>
            <person name="Hoffberg S.L."/>
            <person name="Troendle N.J."/>
            <person name="Glenn T.C."/>
            <person name="Mahmud O."/>
            <person name="Louha S."/>
            <person name="Chalopin D."/>
            <person name="Bennetzen J.L."/>
            <person name="Mauricio R."/>
        </authorList>
    </citation>
    <scope>NUCLEOTIDE SEQUENCE [LARGE SCALE GENOMIC DNA]</scope>
    <source>
        <strain evidence="19">NE01/NJP1002.9</strain>
        <tissue evidence="19">Muscle</tissue>
    </source>
</reference>
<dbReference type="EC" id="3.1.3.48" evidence="3"/>
<dbReference type="FunFam" id="2.60.40.10:FF:000098">
    <property type="entry name" value="receptor-type tyrosine-protein phosphatase F isoform X1"/>
    <property type="match status" value="1"/>
</dbReference>
<dbReference type="PROSITE" id="PS50835">
    <property type="entry name" value="IG_LIKE"/>
    <property type="match status" value="1"/>
</dbReference>
<dbReference type="PANTHER" id="PTHR13817">
    <property type="entry name" value="TITIN"/>
    <property type="match status" value="1"/>
</dbReference>
<evidence type="ECO:0000256" key="16">
    <source>
        <dbReference type="SAM" id="MobiDB-lite"/>
    </source>
</evidence>
<dbReference type="Proteomes" id="UP000250572">
    <property type="component" value="Unassembled WGS sequence"/>
</dbReference>
<dbReference type="SUPFAM" id="SSF49265">
    <property type="entry name" value="Fibronectin type III"/>
    <property type="match status" value="3"/>
</dbReference>
<keyword evidence="12" id="KW-0675">Receptor</keyword>
<feature type="region of interest" description="Disordered" evidence="16">
    <location>
        <begin position="66"/>
        <end position="106"/>
    </location>
</feature>
<keyword evidence="4" id="KW-0812">Transmembrane</keyword>
<gene>
    <name evidence="19" type="ORF">CCH79_00009631</name>
</gene>
<dbReference type="GO" id="GO:0004725">
    <property type="term" value="F:protein tyrosine phosphatase activity"/>
    <property type="evidence" value="ECO:0007669"/>
    <property type="project" value="UniProtKB-EC"/>
</dbReference>
<comment type="similarity">
    <text evidence="2">Belongs to the protein-tyrosine phosphatase family. Receptor class 2A subfamily.</text>
</comment>
<dbReference type="InterPro" id="IPR003961">
    <property type="entry name" value="FN3_dom"/>
</dbReference>
<dbReference type="FunFam" id="2.60.40.10:FF:000036">
    <property type="entry name" value="receptor-type tyrosine-protein phosphatase delta isoform X1"/>
    <property type="match status" value="1"/>
</dbReference>
<keyword evidence="9" id="KW-1133">Transmembrane helix</keyword>
<evidence type="ECO:0000313" key="19">
    <source>
        <dbReference type="EMBL" id="PWA30086.1"/>
    </source>
</evidence>
<feature type="non-terminal residue" evidence="19">
    <location>
        <position position="732"/>
    </location>
</feature>
<evidence type="ECO:0000256" key="15">
    <source>
        <dbReference type="ARBA" id="ARBA00051722"/>
    </source>
</evidence>
<keyword evidence="10" id="KW-0472">Membrane</keyword>
<feature type="region of interest" description="Disordered" evidence="16">
    <location>
        <begin position="261"/>
        <end position="281"/>
    </location>
</feature>
<keyword evidence="6" id="KW-0677">Repeat</keyword>
<feature type="compositionally biased region" description="Basic and acidic residues" evidence="16">
    <location>
        <begin position="74"/>
        <end position="90"/>
    </location>
</feature>
<feature type="non-terminal residue" evidence="19">
    <location>
        <position position="1"/>
    </location>
</feature>
<evidence type="ECO:0000256" key="5">
    <source>
        <dbReference type="ARBA" id="ARBA00022729"/>
    </source>
</evidence>
<dbReference type="Pfam" id="PF00041">
    <property type="entry name" value="fn3"/>
    <property type="match status" value="5"/>
</dbReference>
<feature type="domain" description="Fibronectin type-III" evidence="18">
    <location>
        <begin position="673"/>
        <end position="732"/>
    </location>
</feature>
<evidence type="ECO:0000256" key="4">
    <source>
        <dbReference type="ARBA" id="ARBA00022692"/>
    </source>
</evidence>
<comment type="caution">
    <text evidence="19">The sequence shown here is derived from an EMBL/GenBank/DDBJ whole genome shotgun (WGS) entry which is preliminary data.</text>
</comment>
<dbReference type="CDD" id="cd00063">
    <property type="entry name" value="FN3"/>
    <property type="match status" value="5"/>
</dbReference>
<dbReference type="FunFam" id="2.60.40.10:FF:000010">
    <property type="entry name" value="receptor-type tyrosine-protein phosphatase delta isoform X1"/>
    <property type="match status" value="1"/>
</dbReference>
<dbReference type="GO" id="GO:0016020">
    <property type="term" value="C:membrane"/>
    <property type="evidence" value="ECO:0007669"/>
    <property type="project" value="UniProtKB-SubCell"/>
</dbReference>
<dbReference type="SUPFAM" id="SSF48726">
    <property type="entry name" value="Immunoglobulin"/>
    <property type="match status" value="1"/>
</dbReference>
<feature type="domain" description="Fibronectin type-III" evidence="18">
    <location>
        <begin position="378"/>
        <end position="467"/>
    </location>
</feature>
<organism evidence="19 20">
    <name type="scientific">Gambusia affinis</name>
    <name type="common">Western mosquitofish</name>
    <name type="synonym">Heterandria affinis</name>
    <dbReference type="NCBI Taxonomy" id="33528"/>
    <lineage>
        <taxon>Eukaryota</taxon>
        <taxon>Metazoa</taxon>
        <taxon>Chordata</taxon>
        <taxon>Craniata</taxon>
        <taxon>Vertebrata</taxon>
        <taxon>Euteleostomi</taxon>
        <taxon>Actinopterygii</taxon>
        <taxon>Neopterygii</taxon>
        <taxon>Teleostei</taxon>
        <taxon>Neoteleostei</taxon>
        <taxon>Acanthomorphata</taxon>
        <taxon>Ovalentaria</taxon>
        <taxon>Atherinomorphae</taxon>
        <taxon>Cyprinodontiformes</taxon>
        <taxon>Poeciliidae</taxon>
        <taxon>Poeciliinae</taxon>
        <taxon>Gambusia</taxon>
    </lineage>
</organism>
<feature type="domain" description="Fibronectin type-III" evidence="18">
    <location>
        <begin position="280"/>
        <end position="374"/>
    </location>
</feature>
<comment type="subcellular location">
    <subcellularLocation>
        <location evidence="1">Membrane</location>
        <topology evidence="1">Single-pass membrane protein</topology>
    </subcellularLocation>
</comment>
<comment type="catalytic activity">
    <reaction evidence="15">
        <text>O-phospho-L-tyrosyl-[protein] + H2O = L-tyrosyl-[protein] + phosphate</text>
        <dbReference type="Rhea" id="RHEA:10684"/>
        <dbReference type="Rhea" id="RHEA-COMP:10136"/>
        <dbReference type="Rhea" id="RHEA-COMP:20101"/>
        <dbReference type="ChEBI" id="CHEBI:15377"/>
        <dbReference type="ChEBI" id="CHEBI:43474"/>
        <dbReference type="ChEBI" id="CHEBI:46858"/>
        <dbReference type="ChEBI" id="CHEBI:61978"/>
        <dbReference type="EC" id="3.1.3.48"/>
    </reaction>
</comment>
<keyword evidence="11" id="KW-1015">Disulfide bond</keyword>
<accession>A0A315W342</accession>
<dbReference type="FunFam" id="2.60.40.10:FF:000353">
    <property type="entry name" value="receptor-type tyrosine-protein phosphatase F isoform X1"/>
    <property type="match status" value="1"/>
</dbReference>
<dbReference type="InterPro" id="IPR007110">
    <property type="entry name" value="Ig-like_dom"/>
</dbReference>
<evidence type="ECO:0000256" key="12">
    <source>
        <dbReference type="ARBA" id="ARBA00023170"/>
    </source>
</evidence>
<evidence type="ECO:0000256" key="8">
    <source>
        <dbReference type="ARBA" id="ARBA00022912"/>
    </source>
</evidence>
<keyword evidence="7" id="KW-0378">Hydrolase</keyword>
<dbReference type="CDD" id="cd05739">
    <property type="entry name" value="IgI_3_RPTP_IIa_LAR_like"/>
    <property type="match status" value="1"/>
</dbReference>
<dbReference type="EMBL" id="NHOQ01000466">
    <property type="protein sequence ID" value="PWA30086.1"/>
    <property type="molecule type" value="Genomic_DNA"/>
</dbReference>
<dbReference type="SMART" id="SM00408">
    <property type="entry name" value="IGc2"/>
    <property type="match status" value="1"/>
</dbReference>
<dbReference type="SMART" id="SM00060">
    <property type="entry name" value="FN3"/>
    <property type="match status" value="5"/>
</dbReference>
<evidence type="ECO:0000256" key="3">
    <source>
        <dbReference type="ARBA" id="ARBA00013064"/>
    </source>
</evidence>
<evidence type="ECO:0000259" key="18">
    <source>
        <dbReference type="PROSITE" id="PS50853"/>
    </source>
</evidence>
<dbReference type="InterPro" id="IPR003599">
    <property type="entry name" value="Ig_sub"/>
</dbReference>
<proteinExistence type="inferred from homology"/>
<keyword evidence="8" id="KW-0904">Protein phosphatase</keyword>
<evidence type="ECO:0000256" key="1">
    <source>
        <dbReference type="ARBA" id="ARBA00004167"/>
    </source>
</evidence>
<evidence type="ECO:0000259" key="17">
    <source>
        <dbReference type="PROSITE" id="PS50835"/>
    </source>
</evidence>
<dbReference type="InterPro" id="IPR036116">
    <property type="entry name" value="FN3_sf"/>
</dbReference>
<dbReference type="PANTHER" id="PTHR13817:SF73">
    <property type="entry name" value="FIBRONECTIN TYPE-III DOMAIN-CONTAINING PROTEIN"/>
    <property type="match status" value="1"/>
</dbReference>
<dbReference type="InterPro" id="IPR050964">
    <property type="entry name" value="Striated_Muscle_Regulatory"/>
</dbReference>
<feature type="domain" description="Fibronectin type-III" evidence="18">
    <location>
        <begin position="185"/>
        <end position="275"/>
    </location>
</feature>